<name>A0A1M6WLU1_9BACT</name>
<keyword evidence="4" id="KW-1185">Reference proteome</keyword>
<dbReference type="OrthoDB" id="7172093at2"/>
<evidence type="ECO:0000259" key="2">
    <source>
        <dbReference type="Pfam" id="PF00561"/>
    </source>
</evidence>
<sequence>MKKLFVLFLIFALAALCLNTFAQTTQPGFQVKTVGKGKQAVIMIPGFTCSGDVFDGTAAGLGNKYTSYILTMPGYAGAPAEAAPNISNWVEEIAAYVRKNNLHHPILIGHSLGGGLVMTLASRYPDLFSKAVIVDALPCLGALMNPDFKQAETPDCSAFANRILPMNDSAMYKMQKMTISRLTTDTVHKEDIIRWGVKTDRKTYVDTYCQFSNLDQRTTISAVKIPTLVLLESSFINFKPAIEEQYKHLTTATLKYATKGLHFIMYDDTEWYLNEITQFLN</sequence>
<dbReference type="PANTHER" id="PTHR43798:SF33">
    <property type="entry name" value="HYDROLASE, PUTATIVE (AFU_ORTHOLOGUE AFUA_2G14860)-RELATED"/>
    <property type="match status" value="1"/>
</dbReference>
<dbReference type="EMBL" id="FRBL01000001">
    <property type="protein sequence ID" value="SHK94697.1"/>
    <property type="molecule type" value="Genomic_DNA"/>
</dbReference>
<dbReference type="SUPFAM" id="SSF53474">
    <property type="entry name" value="alpha/beta-Hydrolases"/>
    <property type="match status" value="1"/>
</dbReference>
<keyword evidence="1" id="KW-0732">Signal</keyword>
<proteinExistence type="predicted"/>
<feature type="domain" description="AB hydrolase-1" evidence="2">
    <location>
        <begin position="40"/>
        <end position="139"/>
    </location>
</feature>
<protein>
    <submittedName>
        <fullName evidence="3">Pimeloyl-ACP methyl ester carboxylesterase</fullName>
    </submittedName>
</protein>
<gene>
    <name evidence="3" type="ORF">SAMN05444266_101684</name>
</gene>
<dbReference type="Gene3D" id="3.40.50.1820">
    <property type="entry name" value="alpha/beta hydrolase"/>
    <property type="match status" value="1"/>
</dbReference>
<feature type="signal peptide" evidence="1">
    <location>
        <begin position="1"/>
        <end position="22"/>
    </location>
</feature>
<feature type="chain" id="PRO_5012906789" evidence="1">
    <location>
        <begin position="23"/>
        <end position="281"/>
    </location>
</feature>
<evidence type="ECO:0000256" key="1">
    <source>
        <dbReference type="SAM" id="SignalP"/>
    </source>
</evidence>
<dbReference type="Proteomes" id="UP000184420">
    <property type="component" value="Unassembled WGS sequence"/>
</dbReference>
<dbReference type="STRING" id="1419482.SAMN05444266_101684"/>
<dbReference type="GO" id="GO:0016020">
    <property type="term" value="C:membrane"/>
    <property type="evidence" value="ECO:0007669"/>
    <property type="project" value="TreeGrafter"/>
</dbReference>
<organism evidence="3 4">
    <name type="scientific">Chitinophaga jiangningensis</name>
    <dbReference type="NCBI Taxonomy" id="1419482"/>
    <lineage>
        <taxon>Bacteria</taxon>
        <taxon>Pseudomonadati</taxon>
        <taxon>Bacteroidota</taxon>
        <taxon>Chitinophagia</taxon>
        <taxon>Chitinophagales</taxon>
        <taxon>Chitinophagaceae</taxon>
        <taxon>Chitinophaga</taxon>
    </lineage>
</organism>
<dbReference type="RefSeq" id="WP_073078020.1">
    <property type="nucleotide sequence ID" value="NZ_FRBL01000001.1"/>
</dbReference>
<dbReference type="InterPro" id="IPR050266">
    <property type="entry name" value="AB_hydrolase_sf"/>
</dbReference>
<reference evidence="3 4" key="1">
    <citation type="submission" date="2016-11" db="EMBL/GenBank/DDBJ databases">
        <authorList>
            <person name="Jaros S."/>
            <person name="Januszkiewicz K."/>
            <person name="Wedrychowicz H."/>
        </authorList>
    </citation>
    <scope>NUCLEOTIDE SEQUENCE [LARGE SCALE GENOMIC DNA]</scope>
    <source>
        <strain evidence="3 4">DSM 27406</strain>
    </source>
</reference>
<dbReference type="InterPro" id="IPR000073">
    <property type="entry name" value="AB_hydrolase_1"/>
</dbReference>
<evidence type="ECO:0000313" key="4">
    <source>
        <dbReference type="Proteomes" id="UP000184420"/>
    </source>
</evidence>
<evidence type="ECO:0000313" key="3">
    <source>
        <dbReference type="EMBL" id="SHK94697.1"/>
    </source>
</evidence>
<dbReference type="PANTHER" id="PTHR43798">
    <property type="entry name" value="MONOACYLGLYCEROL LIPASE"/>
    <property type="match status" value="1"/>
</dbReference>
<dbReference type="InterPro" id="IPR029058">
    <property type="entry name" value="AB_hydrolase_fold"/>
</dbReference>
<accession>A0A1M6WLU1</accession>
<dbReference type="Pfam" id="PF00561">
    <property type="entry name" value="Abhydrolase_1"/>
    <property type="match status" value="1"/>
</dbReference>
<dbReference type="AlphaFoldDB" id="A0A1M6WLU1"/>